<dbReference type="GO" id="GO:1990904">
    <property type="term" value="C:ribonucleoprotein complex"/>
    <property type="evidence" value="ECO:0007669"/>
    <property type="project" value="UniProtKB-KW"/>
</dbReference>
<comment type="function">
    <text evidence="5">One of two assembly initiator proteins, it binds directly to the 5'-end of the 23S rRNA, where it nucleates assembly of the 50S subunit.</text>
</comment>
<dbReference type="GO" id="GO:0006412">
    <property type="term" value="P:translation"/>
    <property type="evidence" value="ECO:0007669"/>
    <property type="project" value="UniProtKB-UniRule"/>
</dbReference>
<keyword evidence="3 5" id="KW-0687">Ribonucleoprotein</keyword>
<evidence type="ECO:0000256" key="2">
    <source>
        <dbReference type="ARBA" id="ARBA00022980"/>
    </source>
</evidence>
<evidence type="ECO:0000313" key="8">
    <source>
        <dbReference type="EMBL" id="SYX08595.1"/>
    </source>
</evidence>
<dbReference type="CDD" id="cd06089">
    <property type="entry name" value="KOW_RPL26"/>
    <property type="match status" value="1"/>
</dbReference>
<evidence type="ECO:0000256" key="1">
    <source>
        <dbReference type="ARBA" id="ARBA00010618"/>
    </source>
</evidence>
<dbReference type="Pfam" id="PF17136">
    <property type="entry name" value="ribosomal_L24"/>
    <property type="match status" value="1"/>
</dbReference>
<evidence type="ECO:0000256" key="4">
    <source>
        <dbReference type="ARBA" id="ARBA00035206"/>
    </source>
</evidence>
<dbReference type="PROSITE" id="PS01108">
    <property type="entry name" value="RIBOSOMAL_L24"/>
    <property type="match status" value="1"/>
</dbReference>
<keyword evidence="5" id="KW-0694">RNA-binding</keyword>
<dbReference type="AlphaFoldDB" id="A0A3B0PYN9"/>
<dbReference type="Pfam" id="PF00467">
    <property type="entry name" value="KOW"/>
    <property type="match status" value="1"/>
</dbReference>
<dbReference type="InterPro" id="IPR008991">
    <property type="entry name" value="Translation_prot_SH3-like_sf"/>
</dbReference>
<comment type="similarity">
    <text evidence="1 5 6">Belongs to the universal ribosomal protein uL24 family.</text>
</comment>
<accession>A0A3B0PYN9</accession>
<dbReference type="InterPro" id="IPR005824">
    <property type="entry name" value="KOW"/>
</dbReference>
<keyword evidence="5" id="KW-0699">rRNA-binding</keyword>
<dbReference type="InterPro" id="IPR014722">
    <property type="entry name" value="Rib_uL2_dom2"/>
</dbReference>
<dbReference type="OrthoDB" id="9807419at2"/>
<dbReference type="SUPFAM" id="SSF50104">
    <property type="entry name" value="Translation proteins SH3-like domain"/>
    <property type="match status" value="1"/>
</dbReference>
<dbReference type="GO" id="GO:0005840">
    <property type="term" value="C:ribosome"/>
    <property type="evidence" value="ECO:0007669"/>
    <property type="project" value="UniProtKB-KW"/>
</dbReference>
<dbReference type="SMART" id="SM00739">
    <property type="entry name" value="KOW"/>
    <property type="match status" value="1"/>
</dbReference>
<dbReference type="GO" id="GO:0003735">
    <property type="term" value="F:structural constituent of ribosome"/>
    <property type="evidence" value="ECO:0007669"/>
    <property type="project" value="InterPro"/>
</dbReference>
<protein>
    <recommendedName>
        <fullName evidence="4 5">Large ribosomal subunit protein uL24</fullName>
    </recommendedName>
</protein>
<dbReference type="RefSeq" id="WP_117273794.1">
    <property type="nucleotide sequence ID" value="NZ_LS992154.1"/>
</dbReference>
<keyword evidence="2 5" id="KW-0689">Ribosomal protein</keyword>
<dbReference type="InterPro" id="IPR041988">
    <property type="entry name" value="Ribosomal_uL24_KOW"/>
</dbReference>
<proteinExistence type="inferred from homology"/>
<organism evidence="8 9">
    <name type="scientific">Chlamydia poikilotherma</name>
    <dbReference type="NCBI Taxonomy" id="1967783"/>
    <lineage>
        <taxon>Bacteria</taxon>
        <taxon>Pseudomonadati</taxon>
        <taxon>Chlamydiota</taxon>
        <taxon>Chlamydiia</taxon>
        <taxon>Chlamydiales</taxon>
        <taxon>Chlamydiaceae</taxon>
        <taxon>Chlamydia/Chlamydophila group</taxon>
        <taxon>Chlamydia</taxon>
    </lineage>
</organism>
<dbReference type="EMBL" id="LS992154">
    <property type="protein sequence ID" value="SYX08595.1"/>
    <property type="molecule type" value="Genomic_DNA"/>
</dbReference>
<evidence type="ECO:0000256" key="5">
    <source>
        <dbReference type="HAMAP-Rule" id="MF_01326"/>
    </source>
</evidence>
<dbReference type="KEGG" id="chla:C834K_0111"/>
<dbReference type="NCBIfam" id="TIGR01079">
    <property type="entry name" value="rplX_bact"/>
    <property type="match status" value="1"/>
</dbReference>
<dbReference type="InterPro" id="IPR003256">
    <property type="entry name" value="Ribosomal_uL24"/>
</dbReference>
<dbReference type="GO" id="GO:0019843">
    <property type="term" value="F:rRNA binding"/>
    <property type="evidence" value="ECO:0007669"/>
    <property type="project" value="UniProtKB-UniRule"/>
</dbReference>
<dbReference type="InterPro" id="IPR005825">
    <property type="entry name" value="Ribosomal_uL24_CS"/>
</dbReference>
<reference evidence="9" key="1">
    <citation type="submission" date="2017-11" db="EMBL/GenBank/DDBJ databases">
        <authorList>
            <person name="Seth-Smith MB H."/>
        </authorList>
    </citation>
    <scope>NUCLEOTIDE SEQUENCE [LARGE SCALE GENOMIC DNA]</scope>
</reference>
<evidence type="ECO:0000256" key="6">
    <source>
        <dbReference type="RuleBase" id="RU003477"/>
    </source>
</evidence>
<dbReference type="PANTHER" id="PTHR12903">
    <property type="entry name" value="MITOCHONDRIAL RIBOSOMAL PROTEIN L24"/>
    <property type="match status" value="1"/>
</dbReference>
<evidence type="ECO:0000313" key="9">
    <source>
        <dbReference type="Proteomes" id="UP000258476"/>
    </source>
</evidence>
<gene>
    <name evidence="5 8" type="primary">rplX</name>
    <name evidence="8" type="ORF">C834K_0111</name>
</gene>
<feature type="domain" description="KOW" evidence="7">
    <location>
        <begin position="5"/>
        <end position="32"/>
    </location>
</feature>
<comment type="subunit">
    <text evidence="5">Part of the 50S ribosomal subunit.</text>
</comment>
<dbReference type="HAMAP" id="MF_01326_B">
    <property type="entry name" value="Ribosomal_uL24_B"/>
    <property type="match status" value="1"/>
</dbReference>
<name>A0A3B0PYN9_9CHLA</name>
<sequence>MKRHSVCVGDTVYVLAGNDKGKQGKVLSCLREKNKVVVEGINVRTKNIKRSQENPKGKRINIEAPIHVSNVRLSIDGARAKLSVKVTKNGRELWNRSPDGTSKLYRSVKERKG</sequence>
<evidence type="ECO:0000256" key="3">
    <source>
        <dbReference type="ARBA" id="ARBA00023274"/>
    </source>
</evidence>
<evidence type="ECO:0000259" key="7">
    <source>
        <dbReference type="SMART" id="SM00739"/>
    </source>
</evidence>
<dbReference type="Gene3D" id="2.30.30.30">
    <property type="match status" value="1"/>
</dbReference>
<dbReference type="InterPro" id="IPR057264">
    <property type="entry name" value="Ribosomal_uL24_C"/>
</dbReference>
<comment type="function">
    <text evidence="5">One of the proteins that surrounds the polypeptide exit tunnel on the outside of the subunit.</text>
</comment>
<keyword evidence="9" id="KW-1185">Reference proteome</keyword>
<dbReference type="Proteomes" id="UP000258476">
    <property type="component" value="Chromosome"/>
</dbReference>